<feature type="non-terminal residue" evidence="1">
    <location>
        <position position="178"/>
    </location>
</feature>
<gene>
    <name evidence="1" type="ORF">M404DRAFT_81213</name>
</gene>
<evidence type="ECO:0000313" key="1">
    <source>
        <dbReference type="EMBL" id="KIO08797.1"/>
    </source>
</evidence>
<dbReference type="InterPro" id="IPR027417">
    <property type="entry name" value="P-loop_NTPase"/>
</dbReference>
<keyword evidence="2" id="KW-1185">Reference proteome</keyword>
<dbReference type="EMBL" id="KN831956">
    <property type="protein sequence ID" value="KIO08797.1"/>
    <property type="molecule type" value="Genomic_DNA"/>
</dbReference>
<protein>
    <recommendedName>
        <fullName evidence="3">G domain-containing protein</fullName>
    </recommendedName>
</protein>
<reference evidence="1 2" key="1">
    <citation type="submission" date="2014-04" db="EMBL/GenBank/DDBJ databases">
        <authorList>
            <consortium name="DOE Joint Genome Institute"/>
            <person name="Kuo A."/>
            <person name="Kohler A."/>
            <person name="Costa M.D."/>
            <person name="Nagy L.G."/>
            <person name="Floudas D."/>
            <person name="Copeland A."/>
            <person name="Barry K.W."/>
            <person name="Cichocki N."/>
            <person name="Veneault-Fourrey C."/>
            <person name="LaButti K."/>
            <person name="Lindquist E.A."/>
            <person name="Lipzen A."/>
            <person name="Lundell T."/>
            <person name="Morin E."/>
            <person name="Murat C."/>
            <person name="Sun H."/>
            <person name="Tunlid A."/>
            <person name="Henrissat B."/>
            <person name="Grigoriev I.V."/>
            <person name="Hibbett D.S."/>
            <person name="Martin F."/>
            <person name="Nordberg H.P."/>
            <person name="Cantor M.N."/>
            <person name="Hua S.X."/>
        </authorList>
    </citation>
    <scope>NUCLEOTIDE SEQUENCE [LARGE SCALE GENOMIC DNA]</scope>
    <source>
        <strain evidence="1 2">Marx 270</strain>
    </source>
</reference>
<dbReference type="Gene3D" id="3.40.50.300">
    <property type="entry name" value="P-loop containing nucleotide triphosphate hydrolases"/>
    <property type="match status" value="1"/>
</dbReference>
<accession>A0A0C3KGS5</accession>
<sequence>MFEGSSVVLVDTPGFGDTGKSDLEVLAMLSEWLGKEYAEKPMLSAILYFHRISDNHTVGTPLKDLQVSQELCGRHDLSRVILVTTMWDQVEHEVGEERLRELKNGYWKAVRLRGSTTFKHLNTQESAIQLLGSIVRWEKEAAQVQSQLKISDSIKSGLSETAAGWELCFHLEELAERE</sequence>
<name>A0A0C3KGS5_PISTI</name>
<evidence type="ECO:0000313" key="2">
    <source>
        <dbReference type="Proteomes" id="UP000054217"/>
    </source>
</evidence>
<dbReference type="Proteomes" id="UP000054217">
    <property type="component" value="Unassembled WGS sequence"/>
</dbReference>
<evidence type="ECO:0008006" key="3">
    <source>
        <dbReference type="Google" id="ProtNLM"/>
    </source>
</evidence>
<dbReference type="SUPFAM" id="SSF52540">
    <property type="entry name" value="P-loop containing nucleoside triphosphate hydrolases"/>
    <property type="match status" value="1"/>
</dbReference>
<dbReference type="STRING" id="870435.A0A0C3KGS5"/>
<proteinExistence type="predicted"/>
<dbReference type="AlphaFoldDB" id="A0A0C3KGS5"/>
<dbReference type="HOGENOM" id="CLU_018003_2_0_1"/>
<dbReference type="InParanoid" id="A0A0C3KGS5"/>
<dbReference type="OrthoDB" id="8954335at2759"/>
<reference evidence="2" key="2">
    <citation type="submission" date="2015-01" db="EMBL/GenBank/DDBJ databases">
        <title>Evolutionary Origins and Diversification of the Mycorrhizal Mutualists.</title>
        <authorList>
            <consortium name="DOE Joint Genome Institute"/>
            <consortium name="Mycorrhizal Genomics Consortium"/>
            <person name="Kohler A."/>
            <person name="Kuo A."/>
            <person name="Nagy L.G."/>
            <person name="Floudas D."/>
            <person name="Copeland A."/>
            <person name="Barry K.W."/>
            <person name="Cichocki N."/>
            <person name="Veneault-Fourrey C."/>
            <person name="LaButti K."/>
            <person name="Lindquist E.A."/>
            <person name="Lipzen A."/>
            <person name="Lundell T."/>
            <person name="Morin E."/>
            <person name="Murat C."/>
            <person name="Riley R."/>
            <person name="Ohm R."/>
            <person name="Sun H."/>
            <person name="Tunlid A."/>
            <person name="Henrissat B."/>
            <person name="Grigoriev I.V."/>
            <person name="Hibbett D.S."/>
            <person name="Martin F."/>
        </authorList>
    </citation>
    <scope>NUCLEOTIDE SEQUENCE [LARGE SCALE GENOMIC DNA]</scope>
    <source>
        <strain evidence="2">Marx 270</strain>
    </source>
</reference>
<organism evidence="1 2">
    <name type="scientific">Pisolithus tinctorius Marx 270</name>
    <dbReference type="NCBI Taxonomy" id="870435"/>
    <lineage>
        <taxon>Eukaryota</taxon>
        <taxon>Fungi</taxon>
        <taxon>Dikarya</taxon>
        <taxon>Basidiomycota</taxon>
        <taxon>Agaricomycotina</taxon>
        <taxon>Agaricomycetes</taxon>
        <taxon>Agaricomycetidae</taxon>
        <taxon>Boletales</taxon>
        <taxon>Sclerodermatineae</taxon>
        <taxon>Pisolithaceae</taxon>
        <taxon>Pisolithus</taxon>
    </lineage>
</organism>